<comment type="caution">
    <text evidence="3">The sequence shown here is derived from an EMBL/GenBank/DDBJ whole genome shotgun (WGS) entry which is preliminary data.</text>
</comment>
<dbReference type="AlphaFoldDB" id="A0A6L9Y7X2"/>
<proteinExistence type="predicted"/>
<dbReference type="InterPro" id="IPR051675">
    <property type="entry name" value="Endo/Exo/Phosphatase_dom_1"/>
</dbReference>
<dbReference type="Proteomes" id="UP000477651">
    <property type="component" value="Unassembled WGS sequence"/>
</dbReference>
<dbReference type="RefSeq" id="WP_163764451.1">
    <property type="nucleotide sequence ID" value="NZ_JAAGYR010000010.1"/>
</dbReference>
<dbReference type="SUPFAM" id="SSF47781">
    <property type="entry name" value="RuvA domain 2-like"/>
    <property type="match status" value="1"/>
</dbReference>
<accession>A0A6L9Y7X2</accession>
<gene>
    <name evidence="3" type="ORF">F9B74_05980</name>
</gene>
<evidence type="ECO:0000313" key="3">
    <source>
        <dbReference type="EMBL" id="NEN75874.1"/>
    </source>
</evidence>
<organism evidence="3 4">
    <name type="scientific">Pelistega ratti</name>
    <dbReference type="NCBI Taxonomy" id="2652177"/>
    <lineage>
        <taxon>Bacteria</taxon>
        <taxon>Pseudomonadati</taxon>
        <taxon>Pseudomonadota</taxon>
        <taxon>Betaproteobacteria</taxon>
        <taxon>Burkholderiales</taxon>
        <taxon>Alcaligenaceae</taxon>
        <taxon>Pelistega</taxon>
    </lineage>
</organism>
<dbReference type="SMART" id="SM00278">
    <property type="entry name" value="HhH1"/>
    <property type="match status" value="2"/>
</dbReference>
<dbReference type="Pfam" id="PF12836">
    <property type="entry name" value="HHH_3"/>
    <property type="match status" value="1"/>
</dbReference>
<dbReference type="GO" id="GO:0006281">
    <property type="term" value="P:DNA repair"/>
    <property type="evidence" value="ECO:0007669"/>
    <property type="project" value="InterPro"/>
</dbReference>
<evidence type="ECO:0000256" key="1">
    <source>
        <dbReference type="SAM" id="SignalP"/>
    </source>
</evidence>
<feature type="domain" description="Helix-hairpin-helix DNA-binding motif class 1" evidence="2">
    <location>
        <begin position="60"/>
        <end position="79"/>
    </location>
</feature>
<feature type="chain" id="PRO_5027026915" evidence="1">
    <location>
        <begin position="21"/>
        <end position="114"/>
    </location>
</feature>
<evidence type="ECO:0000313" key="4">
    <source>
        <dbReference type="Proteomes" id="UP000477651"/>
    </source>
</evidence>
<feature type="signal peptide" evidence="1">
    <location>
        <begin position="1"/>
        <end position="20"/>
    </location>
</feature>
<dbReference type="InterPro" id="IPR010994">
    <property type="entry name" value="RuvA_2-like"/>
</dbReference>
<reference evidence="3 4" key="1">
    <citation type="submission" date="2020-02" db="EMBL/GenBank/DDBJ databases">
        <title>Pelistega sp. NLN82 were isolated from wild rodents of the Hainan Island.</title>
        <authorList>
            <person name="Niu N."/>
            <person name="Zhou J."/>
        </authorList>
    </citation>
    <scope>NUCLEOTIDE SEQUENCE [LARGE SCALE GENOMIC DNA]</scope>
    <source>
        <strain evidence="3 4">NLN82</strain>
    </source>
</reference>
<dbReference type="PANTHER" id="PTHR21180:SF32">
    <property type="entry name" value="ENDONUCLEASE_EXONUCLEASE_PHOSPHATASE FAMILY DOMAIN-CONTAINING PROTEIN 1"/>
    <property type="match status" value="1"/>
</dbReference>
<name>A0A6L9Y7X2_9BURK</name>
<dbReference type="InterPro" id="IPR003583">
    <property type="entry name" value="Hlx-hairpin-Hlx_DNA-bd_motif"/>
</dbReference>
<dbReference type="EMBL" id="JAAGYR010000010">
    <property type="protein sequence ID" value="NEN75874.1"/>
    <property type="molecule type" value="Genomic_DNA"/>
</dbReference>
<feature type="domain" description="Helix-hairpin-helix DNA-binding motif class 1" evidence="2">
    <location>
        <begin position="29"/>
        <end position="48"/>
    </location>
</feature>
<dbReference type="PANTHER" id="PTHR21180">
    <property type="entry name" value="ENDONUCLEASE/EXONUCLEASE/PHOSPHATASE FAMILY DOMAIN-CONTAINING PROTEIN 1"/>
    <property type="match status" value="1"/>
</dbReference>
<dbReference type="GO" id="GO:0003677">
    <property type="term" value="F:DNA binding"/>
    <property type="evidence" value="ECO:0007669"/>
    <property type="project" value="InterPro"/>
</dbReference>
<protein>
    <submittedName>
        <fullName evidence="3">Helix-hairpin-helix domain-containing protein</fullName>
    </submittedName>
</protein>
<sequence>MWKVFLVVCALCFAYNAVYALDLNQASATELVQIKGIGQKTAEKIVAERTRAGRFISFEDFSLRVKGMGKKKIQRIKEQGVFIDIPQNEQPSTVMPQLGEKIMYVRPKKKDATH</sequence>
<keyword evidence="1" id="KW-0732">Signal</keyword>
<evidence type="ECO:0000259" key="2">
    <source>
        <dbReference type="SMART" id="SM00278"/>
    </source>
</evidence>
<keyword evidence="4" id="KW-1185">Reference proteome</keyword>
<dbReference type="Gene3D" id="1.10.150.280">
    <property type="entry name" value="AF1531-like domain"/>
    <property type="match status" value="1"/>
</dbReference>